<keyword evidence="2" id="KW-1185">Reference proteome</keyword>
<reference evidence="1" key="2">
    <citation type="journal article" date="2020" name="Microorganisms">
        <title>Osmotic Adaptation and Compatible Solute Biosynthesis of Phototrophic Bacteria as Revealed from Genome Analyses.</title>
        <authorList>
            <person name="Imhoff J.F."/>
            <person name="Rahn T."/>
            <person name="Kunzel S."/>
            <person name="Keller A."/>
            <person name="Neulinger S.C."/>
        </authorList>
    </citation>
    <scope>NUCLEOTIDE SEQUENCE</scope>
    <source>
        <strain evidence="1">DSM 9154</strain>
    </source>
</reference>
<protein>
    <submittedName>
        <fullName evidence="1">Uncharacterized protein</fullName>
    </submittedName>
</protein>
<sequence>MRHACVALDHTATVDCTPRRRLRSPGEKSGLASEALEFFHSNYYQSTNFRIIDVVTPIADRRKVDFLDGLAAERIRNGHADFELGLPASYEDEGVAYAFCGPGLRGRHPDLLLSHYTAAMGEQLPTLDAQKLKSHKVVAIYEDGARPKQRWAIRTALVGSIIYDGDLYAINEGEWYQVDEAYKQSIEDSFWALKSEWEGEPPPPLRKIYDEGGRNGKYQNEALYNQELAEQYGYILLDQKEVRIEDVQRSGFEPCDLLDIEGKRFIHVKKSSRRSSILSHFFKQGANSAQQFRRFPSAMTSLEALVRRTAGNNAADRLIEAHNDDHRNWSVEFWIADNPRATGEFNIPFFSKISLRDEASSLEAMEYQVTVRFICLDTRII</sequence>
<dbReference type="Proteomes" id="UP000778970">
    <property type="component" value="Unassembled WGS sequence"/>
</dbReference>
<dbReference type="InterPro" id="IPR026487">
    <property type="entry name" value="CHP04141"/>
</dbReference>
<name>A0A934QFV4_9PROT</name>
<reference evidence="1" key="1">
    <citation type="submission" date="2017-08" db="EMBL/GenBank/DDBJ databases">
        <authorList>
            <person name="Imhoff J.F."/>
            <person name="Rahn T."/>
            <person name="Kuenzel S."/>
            <person name="Neulinger S.C."/>
        </authorList>
    </citation>
    <scope>NUCLEOTIDE SEQUENCE</scope>
    <source>
        <strain evidence="1">DSM 9154</strain>
    </source>
</reference>
<accession>A0A934QFV4</accession>
<comment type="caution">
    <text evidence="1">The sequence shown here is derived from an EMBL/GenBank/DDBJ whole genome shotgun (WGS) entry which is preliminary data.</text>
</comment>
<evidence type="ECO:0000313" key="2">
    <source>
        <dbReference type="Proteomes" id="UP000778970"/>
    </source>
</evidence>
<dbReference type="NCBIfam" id="TIGR04141">
    <property type="entry name" value="TIGR04141 family sporadically distributed protein"/>
    <property type="match status" value="1"/>
</dbReference>
<proteinExistence type="predicted"/>
<organism evidence="1 2">
    <name type="scientific">Rhodovibrio salinarum</name>
    <dbReference type="NCBI Taxonomy" id="1087"/>
    <lineage>
        <taxon>Bacteria</taxon>
        <taxon>Pseudomonadati</taxon>
        <taxon>Pseudomonadota</taxon>
        <taxon>Alphaproteobacteria</taxon>
        <taxon>Rhodospirillales</taxon>
        <taxon>Rhodovibrionaceae</taxon>
        <taxon>Rhodovibrio</taxon>
    </lineage>
</organism>
<dbReference type="AlphaFoldDB" id="A0A934QFV4"/>
<gene>
    <name evidence="1" type="ORF">CKO21_01930</name>
</gene>
<evidence type="ECO:0000313" key="1">
    <source>
        <dbReference type="EMBL" id="MBK1696003.1"/>
    </source>
</evidence>
<dbReference type="Pfam" id="PF19614">
    <property type="entry name" value="DUF6119"/>
    <property type="match status" value="1"/>
</dbReference>
<dbReference type="EMBL" id="NRRE01000009">
    <property type="protein sequence ID" value="MBK1696003.1"/>
    <property type="molecule type" value="Genomic_DNA"/>
</dbReference>